<evidence type="ECO:0008006" key="4">
    <source>
        <dbReference type="Google" id="ProtNLM"/>
    </source>
</evidence>
<evidence type="ECO:0000313" key="2">
    <source>
        <dbReference type="EMBL" id="UYP45563.1"/>
    </source>
</evidence>
<dbReference type="Proteomes" id="UP001208689">
    <property type="component" value="Chromosome"/>
</dbReference>
<accession>A0ABY6HPX2</accession>
<evidence type="ECO:0000256" key="1">
    <source>
        <dbReference type="SAM" id="Phobius"/>
    </source>
</evidence>
<organism evidence="2 3">
    <name type="scientific">Candidatus Lokiarchaeum ossiferum</name>
    <dbReference type="NCBI Taxonomy" id="2951803"/>
    <lineage>
        <taxon>Archaea</taxon>
        <taxon>Promethearchaeati</taxon>
        <taxon>Promethearchaeota</taxon>
        <taxon>Promethearchaeia</taxon>
        <taxon>Promethearchaeales</taxon>
        <taxon>Promethearchaeaceae</taxon>
        <taxon>Candidatus Lokiarchaeum</taxon>
    </lineage>
</organism>
<reference evidence="2" key="1">
    <citation type="submission" date="2022-09" db="EMBL/GenBank/DDBJ databases">
        <title>Actin cytoskeleton and complex cell architecture in an #Asgard archaeon.</title>
        <authorList>
            <person name="Ponce Toledo R.I."/>
            <person name="Schleper C."/>
            <person name="Rodrigues Oliveira T."/>
            <person name="Wollweber F."/>
            <person name="Xu J."/>
            <person name="Rittmann S."/>
            <person name="Klingl A."/>
            <person name="Pilhofer M."/>
        </authorList>
    </citation>
    <scope>NUCLEOTIDE SEQUENCE</scope>
    <source>
        <strain evidence="2">B-35</strain>
    </source>
</reference>
<feature type="transmembrane region" description="Helical" evidence="1">
    <location>
        <begin position="232"/>
        <end position="252"/>
    </location>
</feature>
<feature type="transmembrane region" description="Helical" evidence="1">
    <location>
        <begin position="280"/>
        <end position="302"/>
    </location>
</feature>
<feature type="transmembrane region" description="Helical" evidence="1">
    <location>
        <begin position="80"/>
        <end position="98"/>
    </location>
</feature>
<keyword evidence="1" id="KW-0472">Membrane</keyword>
<dbReference type="EMBL" id="CP104013">
    <property type="protein sequence ID" value="UYP45563.1"/>
    <property type="molecule type" value="Genomic_DNA"/>
</dbReference>
<feature type="transmembrane region" description="Helical" evidence="1">
    <location>
        <begin position="158"/>
        <end position="180"/>
    </location>
</feature>
<protein>
    <recommendedName>
        <fullName evidence="4">TFIIB-type zinc ribbon-containing protein</fullName>
    </recommendedName>
</protein>
<keyword evidence="3" id="KW-1185">Reference proteome</keyword>
<sequence length="349" mass="39585">MARCPSCGHESDLDTYICDNCEYKLKEERIEAIPIFTRPNIRLYKPDNRFKRIYKVINPIKTPIAFRDINKKKDGGGPRFITWFNGFLIGLCALAVSWHLDIQLYQGVELTPMSISFSPFAITWGYKWVAFLNSFIIFLCFFIFGIIYYVIIFKLYNFAFGLAANFSVQLDGLLAIRYNVKLKKSKLNDMISGKSRLEKKSGIEGETSFQTSQKKDFMTKLSQTGKNKIMTYAYAPLIIINFISFLLIAIALPTTTLANTSGVTFSSISNTMSDIWSSKLWMVLDGLQLLGIIWVACTMSVAQREIGNTSTTRLLIGNMIMALIIGFTTIMLRPTFGANNWNIIESFTS</sequence>
<evidence type="ECO:0000313" key="3">
    <source>
        <dbReference type="Proteomes" id="UP001208689"/>
    </source>
</evidence>
<keyword evidence="1" id="KW-1133">Transmembrane helix</keyword>
<keyword evidence="1" id="KW-0812">Transmembrane</keyword>
<gene>
    <name evidence="2" type="ORF">NEF87_001848</name>
</gene>
<feature type="transmembrane region" description="Helical" evidence="1">
    <location>
        <begin position="129"/>
        <end position="152"/>
    </location>
</feature>
<feature type="transmembrane region" description="Helical" evidence="1">
    <location>
        <begin position="104"/>
        <end position="122"/>
    </location>
</feature>
<feature type="transmembrane region" description="Helical" evidence="1">
    <location>
        <begin position="314"/>
        <end position="332"/>
    </location>
</feature>
<proteinExistence type="predicted"/>
<name>A0ABY6HPX2_9ARCH</name>